<dbReference type="AlphaFoldDB" id="A0A061G3X5"/>
<accession>A0A061G3X5</accession>
<dbReference type="Proteomes" id="UP000026915">
    <property type="component" value="Chromosome 3"/>
</dbReference>
<dbReference type="Gramene" id="EOY21694">
    <property type="protein sequence ID" value="EOY21694"/>
    <property type="gene ID" value="TCM_013790"/>
</dbReference>
<sequence>MDQMQVVIQLKFFYITSSVKSIRIKQNLNCVNQIKWSSPYKRPQKRKRGRKMMKYRVEFISNEWEDKEESSESD</sequence>
<proteinExistence type="predicted"/>
<evidence type="ECO:0000313" key="1">
    <source>
        <dbReference type="EMBL" id="EOY21694.1"/>
    </source>
</evidence>
<dbReference type="EMBL" id="CM001881">
    <property type="protein sequence ID" value="EOY21694.1"/>
    <property type="molecule type" value="Genomic_DNA"/>
</dbReference>
<name>A0A061G3X5_THECC</name>
<organism evidence="1 2">
    <name type="scientific">Theobroma cacao</name>
    <name type="common">Cacao</name>
    <name type="synonym">Cocoa</name>
    <dbReference type="NCBI Taxonomy" id="3641"/>
    <lineage>
        <taxon>Eukaryota</taxon>
        <taxon>Viridiplantae</taxon>
        <taxon>Streptophyta</taxon>
        <taxon>Embryophyta</taxon>
        <taxon>Tracheophyta</taxon>
        <taxon>Spermatophyta</taxon>
        <taxon>Magnoliopsida</taxon>
        <taxon>eudicotyledons</taxon>
        <taxon>Gunneridae</taxon>
        <taxon>Pentapetalae</taxon>
        <taxon>rosids</taxon>
        <taxon>malvids</taxon>
        <taxon>Malvales</taxon>
        <taxon>Malvaceae</taxon>
        <taxon>Byttnerioideae</taxon>
        <taxon>Theobroma</taxon>
    </lineage>
</organism>
<dbReference type="InParanoid" id="A0A061G3X5"/>
<gene>
    <name evidence="1" type="ORF">TCM_013790</name>
</gene>
<reference evidence="1 2" key="1">
    <citation type="journal article" date="2013" name="Genome Biol.">
        <title>The genome sequence of the most widely cultivated cacao type and its use to identify candidate genes regulating pod color.</title>
        <authorList>
            <person name="Motamayor J.C."/>
            <person name="Mockaitis K."/>
            <person name="Schmutz J."/>
            <person name="Haiminen N."/>
            <person name="Iii D.L."/>
            <person name="Cornejo O."/>
            <person name="Findley S.D."/>
            <person name="Zheng P."/>
            <person name="Utro F."/>
            <person name="Royaert S."/>
            <person name="Saski C."/>
            <person name="Jenkins J."/>
            <person name="Podicheti R."/>
            <person name="Zhao M."/>
            <person name="Scheffler B.E."/>
            <person name="Stack J.C."/>
            <person name="Feltus F.A."/>
            <person name="Mustiga G.M."/>
            <person name="Amores F."/>
            <person name="Phillips W."/>
            <person name="Marelli J.P."/>
            <person name="May G.D."/>
            <person name="Shapiro H."/>
            <person name="Ma J."/>
            <person name="Bustamante C.D."/>
            <person name="Schnell R.J."/>
            <person name="Main D."/>
            <person name="Gilbert D."/>
            <person name="Parida L."/>
            <person name="Kuhn D.N."/>
        </authorList>
    </citation>
    <scope>NUCLEOTIDE SEQUENCE [LARGE SCALE GENOMIC DNA]</scope>
    <source>
        <strain evidence="2">cv. Matina 1-6</strain>
    </source>
</reference>
<dbReference type="HOGENOM" id="CLU_2692760_0_0_1"/>
<keyword evidence="2" id="KW-1185">Reference proteome</keyword>
<protein>
    <submittedName>
        <fullName evidence="1">Uncharacterized protein</fullName>
    </submittedName>
</protein>
<evidence type="ECO:0000313" key="2">
    <source>
        <dbReference type="Proteomes" id="UP000026915"/>
    </source>
</evidence>